<dbReference type="InterPro" id="IPR050317">
    <property type="entry name" value="Plant_Fungal_Acyltransferase"/>
</dbReference>
<gene>
    <name evidence="5" type="ORF">ACH5RR_003611</name>
</gene>
<evidence type="ECO:0000256" key="4">
    <source>
        <dbReference type="SAM" id="Coils"/>
    </source>
</evidence>
<dbReference type="Pfam" id="PF02458">
    <property type="entry name" value="Transferase"/>
    <property type="match status" value="1"/>
</dbReference>
<dbReference type="PANTHER" id="PTHR31642">
    <property type="entry name" value="TRICHOTHECENE 3-O-ACETYLTRANSFERASE"/>
    <property type="match status" value="1"/>
</dbReference>
<dbReference type="EMBL" id="JBJUIK010000002">
    <property type="protein sequence ID" value="KAL3535150.1"/>
    <property type="molecule type" value="Genomic_DNA"/>
</dbReference>
<dbReference type="Proteomes" id="UP001630127">
    <property type="component" value="Unassembled WGS sequence"/>
</dbReference>
<sequence>MVIFKASHIVKPAKALPENIVSLSEFDQFMPLTLTPTIYFYRPTNQELLKDAIHILKDSLSKALVKFYPLAGRLHWTTGGRVELHCNSKGVLLIEAESELKIDDFGDFCPSPEIVSLIPSADYTITPIEELPLLLVQLTKLNCGNIISLGLAISHIVADGQSALRFLSEWTKIARGSTELDDDDDLFLDRTILQPNEHQDDLALPTLNYSDFYPLPLVIGQTNNLEERKKATTAKMLQLSKDQVEKLKKKANQHQDQHEFSRFEAISAHIWKCMSTARRLKPEQETVLYMHLNFRNRLKTPLPKGYFGNTVLVVPITAMVGDLLTNPLGYTSSKIRAAIENVTDEYVRSSIACMKKIPDVSSSRYFHTVGCTQGSFYGNPNLTITSWIGLPLYGANFGWGDEIYMGPGSVAYDGKVFIIPSHNGDGSLAVPIRLQVEHMDAFEKYFYGEI</sequence>
<proteinExistence type="inferred from homology"/>
<dbReference type="FunFam" id="3.30.559.10:FF:000008">
    <property type="entry name" value="Tryptamine hydroxycinnamoyl transferase"/>
    <property type="match status" value="1"/>
</dbReference>
<reference evidence="5 6" key="1">
    <citation type="submission" date="2024-11" db="EMBL/GenBank/DDBJ databases">
        <title>A near-complete genome assembly of Cinchona calisaya.</title>
        <authorList>
            <person name="Lian D.C."/>
            <person name="Zhao X.W."/>
            <person name="Wei L."/>
        </authorList>
    </citation>
    <scope>NUCLEOTIDE SEQUENCE [LARGE SCALE GENOMIC DNA]</scope>
    <source>
        <tissue evidence="5">Nenye</tissue>
    </source>
</reference>
<evidence type="ECO:0000256" key="2">
    <source>
        <dbReference type="ARBA" id="ARBA00022679"/>
    </source>
</evidence>
<comment type="caution">
    <text evidence="5">The sequence shown here is derived from an EMBL/GenBank/DDBJ whole genome shotgun (WGS) entry which is preliminary data.</text>
</comment>
<dbReference type="GO" id="GO:0016746">
    <property type="term" value="F:acyltransferase activity"/>
    <property type="evidence" value="ECO:0007669"/>
    <property type="project" value="UniProtKB-KW"/>
</dbReference>
<organism evidence="5 6">
    <name type="scientific">Cinchona calisaya</name>
    <dbReference type="NCBI Taxonomy" id="153742"/>
    <lineage>
        <taxon>Eukaryota</taxon>
        <taxon>Viridiplantae</taxon>
        <taxon>Streptophyta</taxon>
        <taxon>Embryophyta</taxon>
        <taxon>Tracheophyta</taxon>
        <taxon>Spermatophyta</taxon>
        <taxon>Magnoliopsida</taxon>
        <taxon>eudicotyledons</taxon>
        <taxon>Gunneridae</taxon>
        <taxon>Pentapetalae</taxon>
        <taxon>asterids</taxon>
        <taxon>lamiids</taxon>
        <taxon>Gentianales</taxon>
        <taxon>Rubiaceae</taxon>
        <taxon>Cinchonoideae</taxon>
        <taxon>Cinchoneae</taxon>
        <taxon>Cinchona</taxon>
    </lineage>
</organism>
<dbReference type="PANTHER" id="PTHR31642:SF324">
    <property type="entry name" value="SPERMIDINE HYDROXYCINNAMOYL TRANSFERASE"/>
    <property type="match status" value="1"/>
</dbReference>
<dbReference type="InterPro" id="IPR023213">
    <property type="entry name" value="CAT-like_dom_sf"/>
</dbReference>
<keyword evidence="2" id="KW-0808">Transferase</keyword>
<feature type="coiled-coil region" evidence="4">
    <location>
        <begin position="222"/>
        <end position="257"/>
    </location>
</feature>
<evidence type="ECO:0000313" key="5">
    <source>
        <dbReference type="EMBL" id="KAL3535150.1"/>
    </source>
</evidence>
<accession>A0ABD3AV87</accession>
<evidence type="ECO:0000256" key="1">
    <source>
        <dbReference type="ARBA" id="ARBA00009861"/>
    </source>
</evidence>
<keyword evidence="6" id="KW-1185">Reference proteome</keyword>
<keyword evidence="3" id="KW-0012">Acyltransferase</keyword>
<comment type="similarity">
    <text evidence="1">Belongs to the plant acyltransferase family.</text>
</comment>
<dbReference type="Gene3D" id="3.30.559.10">
    <property type="entry name" value="Chloramphenicol acetyltransferase-like domain"/>
    <property type="match status" value="2"/>
</dbReference>
<dbReference type="AlphaFoldDB" id="A0ABD3AV87"/>
<protein>
    <recommendedName>
        <fullName evidence="7">Spermidine hydroxycinnamoyl transferase</fullName>
    </recommendedName>
</protein>
<name>A0ABD3AV87_9GENT</name>
<evidence type="ECO:0000256" key="3">
    <source>
        <dbReference type="ARBA" id="ARBA00023315"/>
    </source>
</evidence>
<evidence type="ECO:0008006" key="7">
    <source>
        <dbReference type="Google" id="ProtNLM"/>
    </source>
</evidence>
<keyword evidence="4" id="KW-0175">Coiled coil</keyword>
<evidence type="ECO:0000313" key="6">
    <source>
        <dbReference type="Proteomes" id="UP001630127"/>
    </source>
</evidence>